<feature type="transmembrane region" description="Helical" evidence="9">
    <location>
        <begin position="660"/>
        <end position="678"/>
    </location>
</feature>
<feature type="transmembrane region" description="Helical" evidence="9">
    <location>
        <begin position="544"/>
        <end position="562"/>
    </location>
</feature>
<dbReference type="GO" id="GO:0004252">
    <property type="term" value="F:serine-type endopeptidase activity"/>
    <property type="evidence" value="ECO:0007669"/>
    <property type="project" value="InterPro"/>
</dbReference>
<evidence type="ECO:0000313" key="12">
    <source>
        <dbReference type="EnsemblPlants" id="cds.evm.model.03.912"/>
    </source>
</evidence>
<evidence type="ECO:0000259" key="10">
    <source>
        <dbReference type="Pfam" id="PF00078"/>
    </source>
</evidence>
<comment type="similarity">
    <text evidence="2">Belongs to the peptidase S54 family.</text>
</comment>
<keyword evidence="3" id="KW-0645">Protease</keyword>
<evidence type="ECO:0000256" key="2">
    <source>
        <dbReference type="ARBA" id="ARBA00009045"/>
    </source>
</evidence>
<dbReference type="Pfam" id="PF00078">
    <property type="entry name" value="RVT_1"/>
    <property type="match status" value="1"/>
</dbReference>
<dbReference type="InterPro" id="IPR050925">
    <property type="entry name" value="Rhomboid_protease_S54"/>
</dbReference>
<evidence type="ECO:0000256" key="1">
    <source>
        <dbReference type="ARBA" id="ARBA00004141"/>
    </source>
</evidence>
<reference evidence="12" key="1">
    <citation type="submission" date="2018-11" db="EMBL/GenBank/DDBJ databases">
        <authorList>
            <person name="Grassa J C."/>
        </authorList>
    </citation>
    <scope>NUCLEOTIDE SEQUENCE [LARGE SCALE GENOMIC DNA]</scope>
</reference>
<dbReference type="GO" id="GO:0006508">
    <property type="term" value="P:proteolysis"/>
    <property type="evidence" value="ECO:0007669"/>
    <property type="project" value="UniProtKB-KW"/>
</dbReference>
<keyword evidence="5" id="KW-0378">Hydrolase</keyword>
<dbReference type="InterPro" id="IPR022764">
    <property type="entry name" value="Peptidase_S54_rhomboid_dom"/>
</dbReference>
<dbReference type="SUPFAM" id="SSF144091">
    <property type="entry name" value="Rhomboid-like"/>
    <property type="match status" value="1"/>
</dbReference>
<sequence length="740" mass="83497">MGDEYGFVLDSLVLEHEGGSFDLKLFKFNNLSYRFHGYFSTCWYQDFDHNKMFGDGKNSVIEEKESTEGDVTVEAVGGGRDEGEEIFKVVRGGGDDGVNNFVRPVVESWFIKESRKNSEAETILHNQVTETVPELAELPVDTMVTFDCLGKHLINSDYEVVVEISLREKFVVAVVSQWEVIKEDVMEVVKSFEREGTIQGSISETFICLIPKKLSSCRVRDYRPINLITIVYKIIAKMLSIRLRFVLDDTILETQSTFVEGRQILDSILIANESVEDCRIRGKSSLVFKIDFEKAYDRVEWDFLDLVLCNKGFGETWRKWIKGCISSTSFLVFVNGRPRGRFNGSWGLGQGKERVQVSHLQFADDTIFFPNDANSLHRLLRVVVSRYGRADNYWDSKKGSRLSPKGQARGWIFQISMMSIWDCAFPNLVVISKARNVPIKDLIVDEGLPGNGRGRCWTPILGVQIYSTLMDQCANEVRAILGFAKLRNTNDSFQINWQQTQNKAMVNGDLGNNLGFYMCFPHVNNSQSPFYRRSWLSGLTPNDMVLGLLIANVAIFLLWRVADYRFMMNNFTISVENFKRGRLHTLITSAFSHTDMEHIIHNMIGLYFFGNHLGHVFGSEFLLKLYLAGAVAGSVFYLMHSAFLASSSKGRQPWMDPLKAPGLGASGAVNAILLLDIFLYPKSTLYFNFFIPVPAILLGIYLVGKDVLGMIEGDTPGSAHLGGAAVAALAWTRLRKGRPF</sequence>
<dbReference type="EnsemblPlants" id="evm.model.03.912">
    <property type="protein sequence ID" value="cds.evm.model.03.912"/>
    <property type="gene ID" value="evm.TU.03.912"/>
</dbReference>
<dbReference type="CDD" id="cd01650">
    <property type="entry name" value="RT_nLTR_like"/>
    <property type="match status" value="1"/>
</dbReference>
<dbReference type="Proteomes" id="UP000596661">
    <property type="component" value="Chromosome 3"/>
</dbReference>
<evidence type="ECO:0000256" key="4">
    <source>
        <dbReference type="ARBA" id="ARBA00022692"/>
    </source>
</evidence>
<dbReference type="EMBL" id="UZAU01000269">
    <property type="status" value="NOT_ANNOTATED_CDS"/>
    <property type="molecule type" value="Genomic_DNA"/>
</dbReference>
<keyword evidence="7 9" id="KW-1133">Transmembrane helix</keyword>
<organism evidence="12 13">
    <name type="scientific">Cannabis sativa</name>
    <name type="common">Hemp</name>
    <name type="synonym">Marijuana</name>
    <dbReference type="NCBI Taxonomy" id="3483"/>
    <lineage>
        <taxon>Eukaryota</taxon>
        <taxon>Viridiplantae</taxon>
        <taxon>Streptophyta</taxon>
        <taxon>Embryophyta</taxon>
        <taxon>Tracheophyta</taxon>
        <taxon>Spermatophyta</taxon>
        <taxon>Magnoliopsida</taxon>
        <taxon>eudicotyledons</taxon>
        <taxon>Gunneridae</taxon>
        <taxon>Pentapetalae</taxon>
        <taxon>rosids</taxon>
        <taxon>fabids</taxon>
        <taxon>Rosales</taxon>
        <taxon>Cannabaceae</taxon>
        <taxon>Cannabis</taxon>
    </lineage>
</organism>
<protein>
    <recommendedName>
        <fullName evidence="14">Peptidase S54 rhomboid domain-containing protein</fullName>
    </recommendedName>
</protein>
<keyword evidence="6" id="KW-0809">Transit peptide</keyword>
<dbReference type="Gene3D" id="1.20.1540.10">
    <property type="entry name" value="Rhomboid-like"/>
    <property type="match status" value="1"/>
</dbReference>
<proteinExistence type="inferred from homology"/>
<name>A0A803PAY8_CANSA</name>
<dbReference type="FunFam" id="1.20.1540.10:FF:000018">
    <property type="entry name" value="RHOMBOID-like protein 12, mitochondrial"/>
    <property type="match status" value="1"/>
</dbReference>
<comment type="subcellular location">
    <subcellularLocation>
        <location evidence="1">Membrane</location>
        <topology evidence="1">Multi-pass membrane protein</topology>
    </subcellularLocation>
</comment>
<dbReference type="PANTHER" id="PTHR43731:SF14">
    <property type="entry name" value="PRESENILIN-ASSOCIATED RHOMBOID-LIKE PROTEIN, MITOCHONDRIAL"/>
    <property type="match status" value="1"/>
</dbReference>
<dbReference type="Pfam" id="PF01694">
    <property type="entry name" value="Rhomboid"/>
    <property type="match status" value="1"/>
</dbReference>
<dbReference type="GO" id="GO:0016020">
    <property type="term" value="C:membrane"/>
    <property type="evidence" value="ECO:0007669"/>
    <property type="project" value="UniProtKB-SubCell"/>
</dbReference>
<evidence type="ECO:0000256" key="6">
    <source>
        <dbReference type="ARBA" id="ARBA00022946"/>
    </source>
</evidence>
<evidence type="ECO:0000256" key="5">
    <source>
        <dbReference type="ARBA" id="ARBA00022801"/>
    </source>
</evidence>
<evidence type="ECO:0008006" key="14">
    <source>
        <dbReference type="Google" id="ProtNLM"/>
    </source>
</evidence>
<feature type="transmembrane region" description="Helical" evidence="9">
    <location>
        <begin position="685"/>
        <end position="704"/>
    </location>
</feature>
<dbReference type="AlphaFoldDB" id="A0A803PAY8"/>
<evidence type="ECO:0000256" key="9">
    <source>
        <dbReference type="SAM" id="Phobius"/>
    </source>
</evidence>
<dbReference type="InterPro" id="IPR000477">
    <property type="entry name" value="RT_dom"/>
</dbReference>
<evidence type="ECO:0000256" key="8">
    <source>
        <dbReference type="ARBA" id="ARBA00023136"/>
    </source>
</evidence>
<keyword evidence="13" id="KW-1185">Reference proteome</keyword>
<reference evidence="12" key="2">
    <citation type="submission" date="2021-03" db="UniProtKB">
        <authorList>
            <consortium name="EnsemblPlants"/>
        </authorList>
    </citation>
    <scope>IDENTIFICATION</scope>
</reference>
<evidence type="ECO:0000259" key="11">
    <source>
        <dbReference type="Pfam" id="PF01694"/>
    </source>
</evidence>
<keyword evidence="4 9" id="KW-0812">Transmembrane</keyword>
<evidence type="ECO:0000313" key="13">
    <source>
        <dbReference type="Proteomes" id="UP000596661"/>
    </source>
</evidence>
<dbReference type="InterPro" id="IPR035952">
    <property type="entry name" value="Rhomboid-like_sf"/>
</dbReference>
<feature type="domain" description="Peptidase S54 rhomboid" evidence="11">
    <location>
        <begin position="581"/>
        <end position="733"/>
    </location>
</feature>
<dbReference type="Gramene" id="evm.model.03.912">
    <property type="protein sequence ID" value="cds.evm.model.03.912"/>
    <property type="gene ID" value="evm.TU.03.912"/>
</dbReference>
<keyword evidence="8 9" id="KW-0472">Membrane</keyword>
<evidence type="ECO:0000256" key="7">
    <source>
        <dbReference type="ARBA" id="ARBA00022989"/>
    </source>
</evidence>
<accession>A0A803PAY8</accession>
<feature type="domain" description="Reverse transcriptase" evidence="10">
    <location>
        <begin position="210"/>
        <end position="386"/>
    </location>
</feature>
<dbReference type="PANTHER" id="PTHR43731">
    <property type="entry name" value="RHOMBOID PROTEASE"/>
    <property type="match status" value="1"/>
</dbReference>
<evidence type="ECO:0000256" key="3">
    <source>
        <dbReference type="ARBA" id="ARBA00022670"/>
    </source>
</evidence>
<feature type="transmembrane region" description="Helical" evidence="9">
    <location>
        <begin position="621"/>
        <end position="640"/>
    </location>
</feature>